<keyword evidence="3" id="KW-1185">Reference proteome</keyword>
<protein>
    <submittedName>
        <fullName evidence="2">Uncharacterized protein</fullName>
    </submittedName>
</protein>
<evidence type="ECO:0000256" key="1">
    <source>
        <dbReference type="SAM" id="MobiDB-lite"/>
    </source>
</evidence>
<organism evidence="2 3">
    <name type="scientific">Rickenella mellea</name>
    <dbReference type="NCBI Taxonomy" id="50990"/>
    <lineage>
        <taxon>Eukaryota</taxon>
        <taxon>Fungi</taxon>
        <taxon>Dikarya</taxon>
        <taxon>Basidiomycota</taxon>
        <taxon>Agaricomycotina</taxon>
        <taxon>Agaricomycetes</taxon>
        <taxon>Hymenochaetales</taxon>
        <taxon>Rickenellaceae</taxon>
        <taxon>Rickenella</taxon>
    </lineage>
</organism>
<sequence length="483" mass="52302">MTLTSCSPTTVKAQSRSRQCHPDFLFGFCFCDDDNNDFAASLEKPWQPHDDGQTFTVKPVPTAPLSSERPKNAREAFIPPPVYTQTSAKRYAPGSPRDGHKLVDPCIVTNTGMDMNTATGTGGDTNDRTSTRGPPTMVYPRPTGIATQFPSAAAAAAAEIVIGCGGVDWNWNCWTVEECDTEWRVRSAWFAFAFAVSGPLARSGTVSLFPSPPQPQQLQLQPHPHPLFHLRAQRDVHQHDSSPANIPPHEHRFHYIHVLHVISIDVVNVLVDEYFIGIVPRARVAPGFRVVDDAPDMPSGGDGFKGFGFAGDAQADGGAGMRSPVDENGYKFFLNKFCFYTGRDASFLDIPHSHPHGQHTNNQHQHQHADMMRRSYSASSVEELMSPSPFPPSSPSPGPSPSHPSPSHHTTPSPGRPHSPSRSGSGSGMGSGTPTRASSFDSAAGVVTPRQRFGSFGCSEAESPRVGGEREREYEREGVSVPG</sequence>
<feature type="compositionally biased region" description="Low complexity" evidence="1">
    <location>
        <begin position="405"/>
        <end position="424"/>
    </location>
</feature>
<feature type="region of interest" description="Disordered" evidence="1">
    <location>
        <begin position="113"/>
        <end position="133"/>
    </location>
</feature>
<reference evidence="2 3" key="1">
    <citation type="submission" date="2018-06" db="EMBL/GenBank/DDBJ databases">
        <title>A transcriptomic atlas of mushroom development highlights an independent origin of complex multicellularity.</title>
        <authorList>
            <consortium name="DOE Joint Genome Institute"/>
            <person name="Krizsan K."/>
            <person name="Almasi E."/>
            <person name="Merenyi Z."/>
            <person name="Sahu N."/>
            <person name="Viragh M."/>
            <person name="Koszo T."/>
            <person name="Mondo S."/>
            <person name="Kiss B."/>
            <person name="Balint B."/>
            <person name="Kues U."/>
            <person name="Barry K."/>
            <person name="Hegedus J.C."/>
            <person name="Henrissat B."/>
            <person name="Johnson J."/>
            <person name="Lipzen A."/>
            <person name="Ohm R."/>
            <person name="Nagy I."/>
            <person name="Pangilinan J."/>
            <person name="Yan J."/>
            <person name="Xiong Y."/>
            <person name="Grigoriev I.V."/>
            <person name="Hibbett D.S."/>
            <person name="Nagy L.G."/>
        </authorList>
    </citation>
    <scope>NUCLEOTIDE SEQUENCE [LARGE SCALE GENOMIC DNA]</scope>
    <source>
        <strain evidence="2 3">SZMC22713</strain>
    </source>
</reference>
<evidence type="ECO:0000313" key="2">
    <source>
        <dbReference type="EMBL" id="TDL13541.1"/>
    </source>
</evidence>
<proteinExistence type="predicted"/>
<dbReference type="VEuPathDB" id="FungiDB:BD410DRAFT_833297"/>
<accession>A0A4Y7PEU5</accession>
<dbReference type="AlphaFoldDB" id="A0A4Y7PEU5"/>
<gene>
    <name evidence="2" type="ORF">BD410DRAFT_833297</name>
</gene>
<feature type="compositionally biased region" description="Pro residues" evidence="1">
    <location>
        <begin position="388"/>
        <end position="404"/>
    </location>
</feature>
<evidence type="ECO:0000313" key="3">
    <source>
        <dbReference type="Proteomes" id="UP000294933"/>
    </source>
</evidence>
<dbReference type="Proteomes" id="UP000294933">
    <property type="component" value="Unassembled WGS sequence"/>
</dbReference>
<feature type="compositionally biased region" description="Basic and acidic residues" evidence="1">
    <location>
        <begin position="467"/>
        <end position="483"/>
    </location>
</feature>
<dbReference type="EMBL" id="ML170557">
    <property type="protein sequence ID" value="TDL13541.1"/>
    <property type="molecule type" value="Genomic_DNA"/>
</dbReference>
<feature type="region of interest" description="Disordered" evidence="1">
    <location>
        <begin position="350"/>
        <end position="483"/>
    </location>
</feature>
<name>A0A4Y7PEU5_9AGAM</name>